<organism evidence="1">
    <name type="scientific">Bacteriophage sp</name>
    <dbReference type="NCBI Taxonomy" id="38018"/>
    <lineage>
        <taxon>Viruses</taxon>
    </lineage>
</organism>
<reference evidence="1" key="1">
    <citation type="journal article" date="2021" name="Proc. Natl. Acad. Sci. U.S.A.">
        <title>A Catalog of Tens of Thousands of Viruses from Human Metagenomes Reveals Hidden Associations with Chronic Diseases.</title>
        <authorList>
            <person name="Tisza M.J."/>
            <person name="Buck C.B."/>
        </authorList>
    </citation>
    <scope>NUCLEOTIDE SEQUENCE</scope>
    <source>
        <strain evidence="1">CtOZu12</strain>
    </source>
</reference>
<protein>
    <submittedName>
        <fullName evidence="1">Uncharacterized protein</fullName>
    </submittedName>
</protein>
<proteinExistence type="predicted"/>
<sequence length="112" mass="13406">MMNYLDFCEELFDKLTQNISQDYSDSYLFGFNNLIDCNWTRGDGFTFTFKIPTLNGLIFHEHLDESFIYEKLFIPCVYNLSQPAWKTISYFISNTIKQDFLKHLTKDWVFPL</sequence>
<evidence type="ECO:0000313" key="1">
    <source>
        <dbReference type="EMBL" id="DAD55725.1"/>
    </source>
</evidence>
<name>A0A8D9PEJ3_9VIRU</name>
<dbReference type="EMBL" id="BK029940">
    <property type="protein sequence ID" value="DAD55725.1"/>
    <property type="molecule type" value="Genomic_DNA"/>
</dbReference>
<accession>A0A8D9PEJ3</accession>